<protein>
    <submittedName>
        <fullName evidence="2">Uncharacterized protein</fullName>
    </submittedName>
</protein>
<sequence>MKWRGDERPHHASRLSRAAIGGLFTAALAGFISGLLCASLMQVGG</sequence>
<dbReference type="RefSeq" id="WP_313543577.1">
    <property type="nucleotide sequence ID" value="NZ_CP134880.1"/>
</dbReference>
<evidence type="ECO:0000313" key="2">
    <source>
        <dbReference type="EMBL" id="WNM27521.1"/>
    </source>
</evidence>
<organism evidence="2">
    <name type="scientific">Demequina capsici</name>
    <dbReference type="NCBI Taxonomy" id="3075620"/>
    <lineage>
        <taxon>Bacteria</taxon>
        <taxon>Bacillati</taxon>
        <taxon>Actinomycetota</taxon>
        <taxon>Actinomycetes</taxon>
        <taxon>Micrococcales</taxon>
        <taxon>Demequinaceae</taxon>
        <taxon>Demequina</taxon>
    </lineage>
</organism>
<keyword evidence="1" id="KW-0472">Membrane</keyword>
<feature type="transmembrane region" description="Helical" evidence="1">
    <location>
        <begin position="20"/>
        <end position="41"/>
    </location>
</feature>
<dbReference type="AlphaFoldDB" id="A0AA96FFB4"/>
<proteinExistence type="predicted"/>
<keyword evidence="1" id="KW-1133">Transmembrane helix</keyword>
<dbReference type="Proteomes" id="UP001303408">
    <property type="component" value="Chromosome"/>
</dbReference>
<keyword evidence="1" id="KW-0812">Transmembrane</keyword>
<dbReference type="KEGG" id="dcp:RN607_00545"/>
<gene>
    <name evidence="2" type="ORF">RN607_00545</name>
</gene>
<accession>A0AA96FFB4</accession>
<dbReference type="EMBL" id="CP134880">
    <property type="protein sequence ID" value="WNM27521.1"/>
    <property type="molecule type" value="Genomic_DNA"/>
</dbReference>
<name>A0AA96FFB4_9MICO</name>
<reference evidence="2" key="1">
    <citation type="submission" date="2023-09" db="EMBL/GenBank/DDBJ databases">
        <title>Demequina sp. a novel bacteria isolated from Capsicum annuum.</title>
        <authorList>
            <person name="Humaira Z."/>
            <person name="Lee J."/>
            <person name="Cho D."/>
        </authorList>
    </citation>
    <scope>NUCLEOTIDE SEQUENCE</scope>
    <source>
        <strain evidence="2">PMTSA13</strain>
    </source>
</reference>
<evidence type="ECO:0000256" key="1">
    <source>
        <dbReference type="SAM" id="Phobius"/>
    </source>
</evidence>